<organism evidence="1">
    <name type="scientific">marine sediment metagenome</name>
    <dbReference type="NCBI Taxonomy" id="412755"/>
    <lineage>
        <taxon>unclassified sequences</taxon>
        <taxon>metagenomes</taxon>
        <taxon>ecological metagenomes</taxon>
    </lineage>
</organism>
<name>A0A0F9BZV7_9ZZZZ</name>
<reference evidence="1" key="1">
    <citation type="journal article" date="2015" name="Nature">
        <title>Complex archaea that bridge the gap between prokaryotes and eukaryotes.</title>
        <authorList>
            <person name="Spang A."/>
            <person name="Saw J.H."/>
            <person name="Jorgensen S.L."/>
            <person name="Zaremba-Niedzwiedzka K."/>
            <person name="Martijn J."/>
            <person name="Lind A.E."/>
            <person name="van Eijk R."/>
            <person name="Schleper C."/>
            <person name="Guy L."/>
            <person name="Ettema T.J."/>
        </authorList>
    </citation>
    <scope>NUCLEOTIDE SEQUENCE</scope>
</reference>
<sequence>LTIETNDNGLDVARLAVTAVNMPTSAGIFLVQIKIEGTSTQKTFFMNLRVIRSITT</sequence>
<comment type="caution">
    <text evidence="1">The sequence shown here is derived from an EMBL/GenBank/DDBJ whole genome shotgun (WGS) entry which is preliminary data.</text>
</comment>
<dbReference type="EMBL" id="LAZR01035453">
    <property type="protein sequence ID" value="KKL27470.1"/>
    <property type="molecule type" value="Genomic_DNA"/>
</dbReference>
<feature type="non-terminal residue" evidence="1">
    <location>
        <position position="1"/>
    </location>
</feature>
<proteinExistence type="predicted"/>
<accession>A0A0F9BZV7</accession>
<dbReference type="AlphaFoldDB" id="A0A0F9BZV7"/>
<protein>
    <submittedName>
        <fullName evidence="1">Uncharacterized protein</fullName>
    </submittedName>
</protein>
<evidence type="ECO:0000313" key="1">
    <source>
        <dbReference type="EMBL" id="KKL27470.1"/>
    </source>
</evidence>
<gene>
    <name evidence="1" type="ORF">LCGC14_2384850</name>
</gene>